<proteinExistence type="predicted"/>
<feature type="non-terminal residue" evidence="2">
    <location>
        <position position="1"/>
    </location>
</feature>
<sequence>KNGTSRDNTPVPIGLTVGVPSMGGSITTAGGVAFLSGTLDQYLRAYDVKDGKQLWQARLPAGGQATPMSYTGKDGRQYVLIVAGGHGSFGTRMGDYIIAYALPRQ</sequence>
<reference evidence="2" key="1">
    <citation type="submission" date="2019-09" db="EMBL/GenBank/DDBJ databases">
        <title>Whole genome sequence analysis of bacterial isolates in patients.</title>
        <authorList>
            <person name="Jeong K.C."/>
        </authorList>
    </citation>
    <scope>NUCLEOTIDE SEQUENCE</scope>
    <source>
        <strain evidence="2">KCJ3K105</strain>
    </source>
</reference>
<dbReference type="Gene3D" id="2.140.10.10">
    <property type="entry name" value="Quinoprotein alcohol dehydrogenase-like superfamily"/>
    <property type="match status" value="1"/>
</dbReference>
<accession>A0A643IXG3</accession>
<dbReference type="InterPro" id="IPR011047">
    <property type="entry name" value="Quinoprotein_ADH-like_sf"/>
</dbReference>
<dbReference type="EMBL" id="VZIV01000099">
    <property type="protein sequence ID" value="KAB0759196.1"/>
    <property type="molecule type" value="Genomic_DNA"/>
</dbReference>
<evidence type="ECO:0000259" key="1">
    <source>
        <dbReference type="Pfam" id="PF01011"/>
    </source>
</evidence>
<dbReference type="Pfam" id="PF01011">
    <property type="entry name" value="PQQ"/>
    <property type="match status" value="1"/>
</dbReference>
<dbReference type="AlphaFoldDB" id="A0A643IXG3"/>
<feature type="domain" description="Pyrrolo-quinoline quinone repeat" evidence="1">
    <location>
        <begin position="2"/>
        <end position="79"/>
    </location>
</feature>
<dbReference type="InterPro" id="IPR018391">
    <property type="entry name" value="PQQ_b-propeller_rpt"/>
</dbReference>
<gene>
    <name evidence="2" type="ORF">F7O97_28580</name>
</gene>
<dbReference type="InterPro" id="IPR002372">
    <property type="entry name" value="PQQ_rpt_dom"/>
</dbReference>
<organism evidence="2">
    <name type="scientific">Pseudomonas aeruginosa</name>
    <dbReference type="NCBI Taxonomy" id="287"/>
    <lineage>
        <taxon>Bacteria</taxon>
        <taxon>Pseudomonadati</taxon>
        <taxon>Pseudomonadota</taxon>
        <taxon>Gammaproteobacteria</taxon>
        <taxon>Pseudomonadales</taxon>
        <taxon>Pseudomonadaceae</taxon>
        <taxon>Pseudomonas</taxon>
    </lineage>
</organism>
<dbReference type="SMART" id="SM00564">
    <property type="entry name" value="PQQ"/>
    <property type="match status" value="1"/>
</dbReference>
<dbReference type="SUPFAM" id="SSF50998">
    <property type="entry name" value="Quinoprotein alcohol dehydrogenase-like"/>
    <property type="match status" value="1"/>
</dbReference>
<protein>
    <submittedName>
        <fullName evidence="2">PQQ-binding-like beta-propeller repeat protein</fullName>
    </submittedName>
</protein>
<evidence type="ECO:0000313" key="2">
    <source>
        <dbReference type="EMBL" id="KAB0759196.1"/>
    </source>
</evidence>
<comment type="caution">
    <text evidence="2">The sequence shown here is derived from an EMBL/GenBank/DDBJ whole genome shotgun (WGS) entry which is preliminary data.</text>
</comment>
<name>A0A643IXG3_PSEAI</name>